<feature type="domain" description="DUF7770" evidence="2">
    <location>
        <begin position="31"/>
        <end position="181"/>
    </location>
</feature>
<dbReference type="RefSeq" id="XP_016256943.1">
    <property type="nucleotide sequence ID" value="XM_016412630.1"/>
</dbReference>
<reference evidence="3 4" key="1">
    <citation type="submission" date="2015-01" db="EMBL/GenBank/DDBJ databases">
        <title>The Genome Sequence of Exophiala oligosperma CBS72588.</title>
        <authorList>
            <consortium name="The Broad Institute Genomics Platform"/>
            <person name="Cuomo C."/>
            <person name="de Hoog S."/>
            <person name="Gorbushina A."/>
            <person name="Stielow B."/>
            <person name="Teixiera M."/>
            <person name="Abouelleil A."/>
            <person name="Chapman S.B."/>
            <person name="Priest M."/>
            <person name="Young S.K."/>
            <person name="Wortman J."/>
            <person name="Nusbaum C."/>
            <person name="Birren B."/>
        </authorList>
    </citation>
    <scope>NUCLEOTIDE SEQUENCE [LARGE SCALE GENOMIC DNA]</scope>
    <source>
        <strain evidence="3 4">CBS 72588</strain>
    </source>
</reference>
<proteinExistence type="predicted"/>
<sequence>MPPKQASTPAGIIWTPPQLQQAHVNAVVQKIYFVCYPPHDIDDPPTKYTNHWAFFLQISPSQSLHVNPGPAPMTNKLRLEVTLKQYTVTDHGLFYVTLNPIQGLTVKDILNLIRTNGLDKYTFDADGNGCRYWTLQFATRLEQAGKAANSTEAVRVAERLAKTWTAGANGQAVELKPPRGTPASPGRFG</sequence>
<evidence type="ECO:0000313" key="4">
    <source>
        <dbReference type="Proteomes" id="UP000053342"/>
    </source>
</evidence>
<name>A0A0D2BGV5_9EURO</name>
<protein>
    <recommendedName>
        <fullName evidence="2">DUF7770 domain-containing protein</fullName>
    </recommendedName>
</protein>
<dbReference type="VEuPathDB" id="FungiDB:PV06_11023"/>
<evidence type="ECO:0000259" key="2">
    <source>
        <dbReference type="Pfam" id="PF24968"/>
    </source>
</evidence>
<gene>
    <name evidence="3" type="ORF">PV06_11023</name>
</gene>
<dbReference type="OrthoDB" id="3527137at2759"/>
<evidence type="ECO:0000256" key="1">
    <source>
        <dbReference type="SAM" id="MobiDB-lite"/>
    </source>
</evidence>
<dbReference type="Pfam" id="PF24968">
    <property type="entry name" value="DUF7770"/>
    <property type="match status" value="1"/>
</dbReference>
<evidence type="ECO:0000313" key="3">
    <source>
        <dbReference type="EMBL" id="KIW36727.1"/>
    </source>
</evidence>
<keyword evidence="4" id="KW-1185">Reference proteome</keyword>
<dbReference type="HOGENOM" id="CLU_085826_0_1_1"/>
<dbReference type="Proteomes" id="UP000053342">
    <property type="component" value="Unassembled WGS sequence"/>
</dbReference>
<feature type="region of interest" description="Disordered" evidence="1">
    <location>
        <begin position="168"/>
        <end position="189"/>
    </location>
</feature>
<dbReference type="EMBL" id="KN847349">
    <property type="protein sequence ID" value="KIW36727.1"/>
    <property type="molecule type" value="Genomic_DNA"/>
</dbReference>
<organism evidence="3 4">
    <name type="scientific">Exophiala oligosperma</name>
    <dbReference type="NCBI Taxonomy" id="215243"/>
    <lineage>
        <taxon>Eukaryota</taxon>
        <taxon>Fungi</taxon>
        <taxon>Dikarya</taxon>
        <taxon>Ascomycota</taxon>
        <taxon>Pezizomycotina</taxon>
        <taxon>Eurotiomycetes</taxon>
        <taxon>Chaetothyriomycetidae</taxon>
        <taxon>Chaetothyriales</taxon>
        <taxon>Herpotrichiellaceae</taxon>
        <taxon>Exophiala</taxon>
    </lineage>
</organism>
<accession>A0A0D2BGV5</accession>
<dbReference type="GeneID" id="27363097"/>
<dbReference type="AlphaFoldDB" id="A0A0D2BGV5"/>
<dbReference type="InterPro" id="IPR056672">
    <property type="entry name" value="DUF7770"/>
</dbReference>